<dbReference type="NCBIfam" id="NF000170">
    <property type="entry name" value="ABCF_Vga_all"/>
    <property type="match status" value="1"/>
</dbReference>
<evidence type="ECO:0000256" key="1">
    <source>
        <dbReference type="ARBA" id="ARBA00022741"/>
    </source>
</evidence>
<sequence>MRLIEARDINIDARDRRLVQLEYLAIHARDRIGLVGKNGSGKTTLLEVLAGKKTPDSGLVTVHTSIAHIPQLKRTDTVKSGGEVTQEYINDAFSQNAGLIFADEPTTNLDTAHIEKLETQLKKRQGAMVVISHDRAFLDALCNKIWELDEGTITEYKGNYSDYASQKEQEVEQKRQAHAQYEKKKKQLEEALEIKEQKAQRATKKPKHTSNSEAKITGAKPYFANKQKKLRKTAKAIETRLDKLEKADKVKEIAPIKMQLPNKDRIRNRIILRAEEISAKVGQRTLWKDASFTISGGDKVAIIGPNGSGKTTLIKKLIKEAPGVTHSPAIKIGYFSQNLDILDNEKSIIENVSETSSQEETIIRTVLARLRFFRDDVYKKVDILSGGERVKVALAKLLLNDINTIVLDEPTNYLDIEAVEALENLLSDYEGTIIVVSHDRRFIEHLASRVFSIEDSTLHIVEGDYQTYKNDSASESPSQVEEELFVIETRITETLSRLSIEPSEELDSIFQNLLQQKRELQKKLQ</sequence>
<keyword evidence="1" id="KW-0547">Nucleotide-binding</keyword>
<evidence type="ECO:0000259" key="4">
    <source>
        <dbReference type="PROSITE" id="PS50893"/>
    </source>
</evidence>
<accession>A0AAW5B727</accession>
<dbReference type="InterPro" id="IPR003439">
    <property type="entry name" value="ABC_transporter-like_ATP-bd"/>
</dbReference>
<dbReference type="SUPFAM" id="SSF52540">
    <property type="entry name" value="P-loop containing nucleoside triphosphate hydrolases"/>
    <property type="match status" value="2"/>
</dbReference>
<dbReference type="Proteomes" id="UP001199631">
    <property type="component" value="Unassembled WGS sequence"/>
</dbReference>
<gene>
    <name evidence="5" type="primary">abc-f</name>
    <name evidence="5" type="ORF">K3T81_08480</name>
</gene>
<dbReference type="InterPro" id="IPR017871">
    <property type="entry name" value="ABC_transporter-like_CS"/>
</dbReference>
<comment type="caution">
    <text evidence="5">The sequence shown here is derived from an EMBL/GenBank/DDBJ whole genome shotgun (WGS) entry which is preliminary data.</text>
</comment>
<organism evidence="5 6">
    <name type="scientific">Oceanobacillus jordanicus</name>
    <dbReference type="NCBI Taxonomy" id="2867266"/>
    <lineage>
        <taxon>Bacteria</taxon>
        <taxon>Bacillati</taxon>
        <taxon>Bacillota</taxon>
        <taxon>Bacilli</taxon>
        <taxon>Bacillales</taxon>
        <taxon>Bacillaceae</taxon>
        <taxon>Oceanobacillus</taxon>
    </lineage>
</organism>
<dbReference type="PROSITE" id="PS50893">
    <property type="entry name" value="ABC_TRANSPORTER_2"/>
    <property type="match status" value="1"/>
</dbReference>
<dbReference type="InterPro" id="IPR003593">
    <property type="entry name" value="AAA+_ATPase"/>
</dbReference>
<dbReference type="SMART" id="SM00382">
    <property type="entry name" value="AAA"/>
    <property type="match status" value="2"/>
</dbReference>
<dbReference type="Gene3D" id="3.40.50.300">
    <property type="entry name" value="P-loop containing nucleotide triphosphate hydrolases"/>
    <property type="match status" value="3"/>
</dbReference>
<dbReference type="CDD" id="cd03221">
    <property type="entry name" value="ABCF_EF-3"/>
    <property type="match status" value="2"/>
</dbReference>
<evidence type="ECO:0000313" key="6">
    <source>
        <dbReference type="Proteomes" id="UP001199631"/>
    </source>
</evidence>
<keyword evidence="6" id="KW-1185">Reference proteome</keyword>
<dbReference type="EMBL" id="JAIFZM010000006">
    <property type="protein sequence ID" value="MCG3419186.1"/>
    <property type="molecule type" value="Genomic_DNA"/>
</dbReference>
<protein>
    <submittedName>
        <fullName evidence="5">ABC-F type ribosomal protection protein</fullName>
    </submittedName>
</protein>
<evidence type="ECO:0000313" key="5">
    <source>
        <dbReference type="EMBL" id="MCG3419186.1"/>
    </source>
</evidence>
<evidence type="ECO:0000256" key="2">
    <source>
        <dbReference type="ARBA" id="ARBA00022840"/>
    </source>
</evidence>
<dbReference type="Pfam" id="PF00005">
    <property type="entry name" value="ABC_tran"/>
    <property type="match status" value="2"/>
</dbReference>
<feature type="region of interest" description="Disordered" evidence="3">
    <location>
        <begin position="196"/>
        <end position="221"/>
    </location>
</feature>
<dbReference type="PROSITE" id="PS00211">
    <property type="entry name" value="ABC_TRANSPORTER_1"/>
    <property type="match status" value="1"/>
</dbReference>
<dbReference type="GO" id="GO:0005524">
    <property type="term" value="F:ATP binding"/>
    <property type="evidence" value="ECO:0007669"/>
    <property type="project" value="UniProtKB-KW"/>
</dbReference>
<dbReference type="PANTHER" id="PTHR42855">
    <property type="entry name" value="ABC TRANSPORTER ATP-BINDING SUBUNIT"/>
    <property type="match status" value="1"/>
</dbReference>
<name>A0AAW5B727_9BACI</name>
<evidence type="ECO:0000256" key="3">
    <source>
        <dbReference type="SAM" id="MobiDB-lite"/>
    </source>
</evidence>
<keyword evidence="2" id="KW-0067">ATP-binding</keyword>
<proteinExistence type="predicted"/>
<dbReference type="GO" id="GO:0016887">
    <property type="term" value="F:ATP hydrolysis activity"/>
    <property type="evidence" value="ECO:0007669"/>
    <property type="project" value="InterPro"/>
</dbReference>
<dbReference type="RefSeq" id="WP_238019380.1">
    <property type="nucleotide sequence ID" value="NZ_JAIFZM010000006.1"/>
</dbReference>
<dbReference type="InterPro" id="IPR051309">
    <property type="entry name" value="ABCF_ATPase"/>
</dbReference>
<dbReference type="PANTHER" id="PTHR42855:SF2">
    <property type="entry name" value="DRUG RESISTANCE ABC TRANSPORTER,ATP-BINDING PROTEIN"/>
    <property type="match status" value="1"/>
</dbReference>
<dbReference type="NCBIfam" id="NF000355">
    <property type="entry name" value="ribo_prot_ABC_F"/>
    <property type="match status" value="1"/>
</dbReference>
<reference evidence="5 6" key="1">
    <citation type="journal article" date="2022" name="Evol. Bioinform. Online">
        <title>Draft Genome Sequence of Oceanobacillus jordanicus Strain GSFE11, a Halotolerant Plant Growth-Promoting Bacterial Endophyte Isolated From the Jordan Valley.</title>
        <authorList>
            <person name="Alhindi T."/>
            <person name="Albdaiwi R."/>
        </authorList>
    </citation>
    <scope>NUCLEOTIDE SEQUENCE [LARGE SCALE GENOMIC DNA]</scope>
    <source>
        <strain evidence="5 6">GSFE11</strain>
    </source>
</reference>
<dbReference type="AlphaFoldDB" id="A0AAW5B727"/>
<feature type="domain" description="ABC transporter" evidence="4">
    <location>
        <begin position="272"/>
        <end position="480"/>
    </location>
</feature>
<dbReference type="InterPro" id="IPR027417">
    <property type="entry name" value="P-loop_NTPase"/>
</dbReference>